<dbReference type="Pfam" id="PF13088">
    <property type="entry name" value="BNR_2"/>
    <property type="match status" value="1"/>
</dbReference>
<dbReference type="OrthoDB" id="9757809at2"/>
<evidence type="ECO:0000313" key="3">
    <source>
        <dbReference type="Proteomes" id="UP000468650"/>
    </source>
</evidence>
<gene>
    <name evidence="2" type="ORF">F8C67_10970</name>
</gene>
<feature type="domain" description="Sialidase" evidence="1">
    <location>
        <begin position="297"/>
        <end position="394"/>
    </location>
</feature>
<proteinExistence type="predicted"/>
<dbReference type="InterPro" id="IPR011040">
    <property type="entry name" value="Sialidase"/>
</dbReference>
<dbReference type="SUPFAM" id="SSF110296">
    <property type="entry name" value="Oligoxyloglucan reducing end-specific cellobiohydrolase"/>
    <property type="match status" value="1"/>
</dbReference>
<dbReference type="Gene3D" id="2.120.10.10">
    <property type="match status" value="2"/>
</dbReference>
<accession>A0A6N6REB6</accession>
<dbReference type="AlphaFoldDB" id="A0A6N6REB6"/>
<organism evidence="2 3">
    <name type="scientific">Phaeocystidibacter luteus</name>
    <dbReference type="NCBI Taxonomy" id="911197"/>
    <lineage>
        <taxon>Bacteria</taxon>
        <taxon>Pseudomonadati</taxon>
        <taxon>Bacteroidota</taxon>
        <taxon>Flavobacteriia</taxon>
        <taxon>Flavobacteriales</taxon>
        <taxon>Phaeocystidibacteraceae</taxon>
        <taxon>Phaeocystidibacter</taxon>
    </lineage>
</organism>
<dbReference type="Proteomes" id="UP000468650">
    <property type="component" value="Unassembled WGS sequence"/>
</dbReference>
<name>A0A6N6REB6_9FLAO</name>
<sequence>MKNLLLTLLAINVVACSGQSELSQQTPPENSGIAVLIKEAPAYPMGPCEPSIAINLSNPANIVAGSILDRVYYSNDSGKTWVTDDLQSSYGVWGDPVIVSDAKGRFLFFHLSDPTGKNWASEEILDRIVCQWSDDGGENWSDGSYMGLDHPKDQDKEWAAVDLRNNNVYCTWTQFDDYGSEEDEDQSNILFSMSSDGGENWSKAVQINEKSGGCLDDDNTTEGAVPSVGPDGEVYVAWALSEEIWFDKSLDGGQTWLEKDIKVADQPGGWDVDIPGIQRSNGMPVTGCDVSEGPNRGTVYVVWSDQRVEDDPMDIWIAKSTDKGETWSEPIKVNQDETNHVQFLPWLAVDPVTGDLHVVFYDRRAHDDDNTDVYVASSSDGGNTWTEQRVNDESFLPVEFVFFGDYNNISAYNGMVRPIWTEYRGGKLQVWTALMD</sequence>
<reference evidence="2 3" key="1">
    <citation type="submission" date="2019-09" db="EMBL/GenBank/DDBJ databases">
        <title>Genomes of family Cryomorphaceae.</title>
        <authorList>
            <person name="Bowman J.P."/>
        </authorList>
    </citation>
    <scope>NUCLEOTIDE SEQUENCE [LARGE SCALE GENOMIC DNA]</scope>
    <source>
        <strain evidence="2 3">LMG 25704</strain>
    </source>
</reference>
<dbReference type="CDD" id="cd15482">
    <property type="entry name" value="Sialidase_non-viral"/>
    <property type="match status" value="1"/>
</dbReference>
<comment type="caution">
    <text evidence="2">The sequence shown here is derived from an EMBL/GenBank/DDBJ whole genome shotgun (WGS) entry which is preliminary data.</text>
</comment>
<keyword evidence="3" id="KW-1185">Reference proteome</keyword>
<protein>
    <submittedName>
        <fullName evidence="2">Exo-alpha-sialidase</fullName>
    </submittedName>
</protein>
<dbReference type="EMBL" id="WBVO01000009">
    <property type="protein sequence ID" value="KAB2808083.1"/>
    <property type="molecule type" value="Genomic_DNA"/>
</dbReference>
<dbReference type="RefSeq" id="WP_151667897.1">
    <property type="nucleotide sequence ID" value="NZ_WBVO01000009.1"/>
</dbReference>
<evidence type="ECO:0000259" key="1">
    <source>
        <dbReference type="Pfam" id="PF13088"/>
    </source>
</evidence>
<evidence type="ECO:0000313" key="2">
    <source>
        <dbReference type="EMBL" id="KAB2808083.1"/>
    </source>
</evidence>